<keyword evidence="1" id="KW-1133">Transmembrane helix</keyword>
<feature type="transmembrane region" description="Helical" evidence="1">
    <location>
        <begin position="76"/>
        <end position="98"/>
    </location>
</feature>
<gene>
    <name evidence="2" type="ORF">GPM918_LOCUS23938</name>
    <name evidence="3" type="ORF">SRO942_LOCUS23936</name>
</gene>
<sequence length="109" mass="12714">MLCELACADVYHIVYKHKRLILLYAGVQELHEQHQLTLNQLVTELYETKMESDQVVLLHTMINDEIDKIILALTKLFYSMTHLINVVILLGIGIHTILELETTNTYRTY</sequence>
<keyword evidence="1" id="KW-0472">Membrane</keyword>
<name>A0A814WQH7_9BILA</name>
<evidence type="ECO:0000313" key="4">
    <source>
        <dbReference type="Proteomes" id="UP000663829"/>
    </source>
</evidence>
<organism evidence="2 4">
    <name type="scientific">Didymodactylos carnosus</name>
    <dbReference type="NCBI Taxonomy" id="1234261"/>
    <lineage>
        <taxon>Eukaryota</taxon>
        <taxon>Metazoa</taxon>
        <taxon>Spiralia</taxon>
        <taxon>Gnathifera</taxon>
        <taxon>Rotifera</taxon>
        <taxon>Eurotatoria</taxon>
        <taxon>Bdelloidea</taxon>
        <taxon>Philodinida</taxon>
        <taxon>Philodinidae</taxon>
        <taxon>Didymodactylos</taxon>
    </lineage>
</organism>
<evidence type="ECO:0000256" key="1">
    <source>
        <dbReference type="SAM" id="Phobius"/>
    </source>
</evidence>
<proteinExistence type="predicted"/>
<evidence type="ECO:0000313" key="3">
    <source>
        <dbReference type="EMBL" id="CAF3969674.1"/>
    </source>
</evidence>
<dbReference type="EMBL" id="CAJNOQ010008741">
    <property type="protein sequence ID" value="CAF1205434.1"/>
    <property type="molecule type" value="Genomic_DNA"/>
</dbReference>
<reference evidence="2" key="1">
    <citation type="submission" date="2021-02" db="EMBL/GenBank/DDBJ databases">
        <authorList>
            <person name="Nowell W R."/>
        </authorList>
    </citation>
    <scope>NUCLEOTIDE SEQUENCE</scope>
</reference>
<comment type="caution">
    <text evidence="2">The sequence shown here is derived from an EMBL/GenBank/DDBJ whole genome shotgun (WGS) entry which is preliminary data.</text>
</comment>
<evidence type="ECO:0000313" key="2">
    <source>
        <dbReference type="EMBL" id="CAF1205434.1"/>
    </source>
</evidence>
<keyword evidence="1" id="KW-0812">Transmembrane</keyword>
<dbReference type="Proteomes" id="UP000681722">
    <property type="component" value="Unassembled WGS sequence"/>
</dbReference>
<accession>A0A814WQH7</accession>
<dbReference type="EMBL" id="CAJOBC010008741">
    <property type="protein sequence ID" value="CAF3969674.1"/>
    <property type="molecule type" value="Genomic_DNA"/>
</dbReference>
<keyword evidence="4" id="KW-1185">Reference proteome</keyword>
<dbReference type="AlphaFoldDB" id="A0A814WQH7"/>
<protein>
    <submittedName>
        <fullName evidence="2">Uncharacterized protein</fullName>
    </submittedName>
</protein>
<dbReference type="Proteomes" id="UP000663829">
    <property type="component" value="Unassembled WGS sequence"/>
</dbReference>